<feature type="chain" id="PRO_5005798624" evidence="2">
    <location>
        <begin position="19"/>
        <end position="401"/>
    </location>
</feature>
<dbReference type="PATRIC" id="fig|361183.4.peg.95"/>
<dbReference type="EMBL" id="CP012669">
    <property type="protein sequence ID" value="ALE15408.1"/>
    <property type="molecule type" value="Genomic_DNA"/>
</dbReference>
<feature type="region of interest" description="Disordered" evidence="1">
    <location>
        <begin position="111"/>
        <end position="152"/>
    </location>
</feature>
<keyword evidence="4" id="KW-1185">Reference proteome</keyword>
<dbReference type="OrthoDB" id="9778934at2"/>
<dbReference type="GO" id="GO:0006878">
    <property type="term" value="P:intracellular copper ion homeostasis"/>
    <property type="evidence" value="ECO:0007669"/>
    <property type="project" value="InterPro"/>
</dbReference>
<feature type="compositionally biased region" description="Basic and acidic residues" evidence="1">
    <location>
        <begin position="71"/>
        <end position="81"/>
    </location>
</feature>
<evidence type="ECO:0000256" key="2">
    <source>
        <dbReference type="SAM" id="SignalP"/>
    </source>
</evidence>
<feature type="compositionally biased region" description="Basic and acidic residues" evidence="1">
    <location>
        <begin position="89"/>
        <end position="99"/>
    </location>
</feature>
<accession>A0A0M4MR58</accession>
<dbReference type="GO" id="GO:0009279">
    <property type="term" value="C:cell outer membrane"/>
    <property type="evidence" value="ECO:0007669"/>
    <property type="project" value="InterPro"/>
</dbReference>
<dbReference type="STRING" id="361183.AMC99_00092"/>
<gene>
    <name evidence="3" type="ORF">AMC99_00092</name>
</gene>
<evidence type="ECO:0000313" key="4">
    <source>
        <dbReference type="Proteomes" id="UP000057938"/>
    </source>
</evidence>
<dbReference type="KEGG" id="aep:AMC99_00092"/>
<dbReference type="Proteomes" id="UP000057938">
    <property type="component" value="Chromosome"/>
</dbReference>
<protein>
    <submittedName>
        <fullName evidence="3">Copper resistance protein B</fullName>
    </submittedName>
</protein>
<evidence type="ECO:0000256" key="1">
    <source>
        <dbReference type="SAM" id="MobiDB-lite"/>
    </source>
</evidence>
<dbReference type="InterPro" id="IPR007939">
    <property type="entry name" value="Cu-R_B_prcur"/>
</dbReference>
<dbReference type="Pfam" id="PF05275">
    <property type="entry name" value="CopB"/>
    <property type="match status" value="1"/>
</dbReference>
<keyword evidence="2" id="KW-0732">Signal</keyword>
<feature type="region of interest" description="Disordered" evidence="1">
    <location>
        <begin position="54"/>
        <end position="99"/>
    </location>
</feature>
<evidence type="ECO:0000313" key="3">
    <source>
        <dbReference type="EMBL" id="ALE15408.1"/>
    </source>
</evidence>
<dbReference type="AlphaFoldDB" id="A0A0M4MR58"/>
<name>A0A0M4MR58_9SPHN</name>
<reference evidence="3 4" key="1">
    <citation type="submission" date="2015-09" db="EMBL/GenBank/DDBJ databases">
        <title>Complete genome sequence of a benzo[a]pyrene-degrading bacterium Altererythrobacter epoxidivorans CGMCC 1.7731T.</title>
        <authorList>
            <person name="Li Z."/>
            <person name="Cheng H."/>
            <person name="Huo Y."/>
            <person name="Xu X."/>
        </authorList>
    </citation>
    <scope>NUCLEOTIDE SEQUENCE [LARGE SCALE GENOMIC DNA]</scope>
    <source>
        <strain evidence="3 4">CGMCC 1.7731</strain>
    </source>
</reference>
<proteinExistence type="predicted"/>
<sequence>MRLIVAMLLVGTATPAFAQDHSGHAMPAEQEPAQTECEREAARHRAMGHPVPAGACAPVTQPTDPATGNESDGHAGMDHSQMDQSQMEGMDHSTTDHSAMDHSQMPAMDDSTMEGMDHSAMGHEGTQSPGEASMDHGSMDHGTMNHGTMDMAPIPQVPPPAAAGSGPPRAADAIWGAEAMRASRDALRDENGGMNVFWFQGDRAEYRAREGGDGYLWDVQGYYGGDLDKFWFKSEGEGTFGERPESAEIQGLWSHAIGPWWDLQAGVRQDLTGPARTHAVIGVQGLAPYMFELDAAAFLSTKGDLTARVEAELDQRITQRLILQPRAEVNLSAQDIPELGVGSGLDSVELGLRLRYEFAREFAPYIGIEQEWKIGQSADYARLAGEDPSVTNYVVGVRFWF</sequence>
<dbReference type="GO" id="GO:0005507">
    <property type="term" value="F:copper ion binding"/>
    <property type="evidence" value="ECO:0007669"/>
    <property type="project" value="InterPro"/>
</dbReference>
<dbReference type="RefSeq" id="WP_061921356.1">
    <property type="nucleotide sequence ID" value="NZ_CP012669.1"/>
</dbReference>
<feature type="signal peptide" evidence="2">
    <location>
        <begin position="1"/>
        <end position="18"/>
    </location>
</feature>
<feature type="compositionally biased region" description="Polar residues" evidence="1">
    <location>
        <begin position="60"/>
        <end position="70"/>
    </location>
</feature>
<organism evidence="3 4">
    <name type="scientific">Altererythrobacter epoxidivorans</name>
    <dbReference type="NCBI Taxonomy" id="361183"/>
    <lineage>
        <taxon>Bacteria</taxon>
        <taxon>Pseudomonadati</taxon>
        <taxon>Pseudomonadota</taxon>
        <taxon>Alphaproteobacteria</taxon>
        <taxon>Sphingomonadales</taxon>
        <taxon>Erythrobacteraceae</taxon>
        <taxon>Altererythrobacter</taxon>
    </lineage>
</organism>